<evidence type="ECO:0000256" key="7">
    <source>
        <dbReference type="ARBA" id="ARBA00022695"/>
    </source>
</evidence>
<feature type="transmembrane region" description="Helical" evidence="13">
    <location>
        <begin position="217"/>
        <end position="237"/>
    </location>
</feature>
<keyword evidence="4" id="KW-0444">Lipid biosynthesis</keyword>
<evidence type="ECO:0000256" key="4">
    <source>
        <dbReference type="ARBA" id="ARBA00022516"/>
    </source>
</evidence>
<feature type="transmembrane region" description="Helical" evidence="13">
    <location>
        <begin position="62"/>
        <end position="80"/>
    </location>
</feature>
<dbReference type="GO" id="GO:0016024">
    <property type="term" value="P:CDP-diacylglycerol biosynthetic process"/>
    <property type="evidence" value="ECO:0007669"/>
    <property type="project" value="TreeGrafter"/>
</dbReference>
<comment type="subcellular location">
    <subcellularLocation>
        <location evidence="1">Cell membrane</location>
        <topology evidence="1">Multi-pass membrane protein</topology>
    </subcellularLocation>
</comment>
<reference evidence="14" key="1">
    <citation type="submission" date="2020-05" db="EMBL/GenBank/DDBJ databases">
        <authorList>
            <person name="Chiriac C."/>
            <person name="Salcher M."/>
            <person name="Ghai R."/>
            <person name="Kavagutti S V."/>
        </authorList>
    </citation>
    <scope>NUCLEOTIDE SEQUENCE</scope>
</reference>
<accession>A0A6J6CNM0</accession>
<evidence type="ECO:0000256" key="10">
    <source>
        <dbReference type="ARBA" id="ARBA00023136"/>
    </source>
</evidence>
<dbReference type="GO" id="GO:0005886">
    <property type="term" value="C:plasma membrane"/>
    <property type="evidence" value="ECO:0007669"/>
    <property type="project" value="UniProtKB-SubCell"/>
</dbReference>
<evidence type="ECO:0000256" key="13">
    <source>
        <dbReference type="SAM" id="Phobius"/>
    </source>
</evidence>
<evidence type="ECO:0000313" key="14">
    <source>
        <dbReference type="EMBL" id="CAB4553121.1"/>
    </source>
</evidence>
<keyword evidence="6 13" id="KW-0812">Transmembrane</keyword>
<evidence type="ECO:0000256" key="2">
    <source>
        <dbReference type="ARBA" id="ARBA00010185"/>
    </source>
</evidence>
<name>A0A6J6CNM0_9ZZZZ</name>
<evidence type="ECO:0000256" key="6">
    <source>
        <dbReference type="ARBA" id="ARBA00022692"/>
    </source>
</evidence>
<keyword evidence="8 13" id="KW-1133">Transmembrane helix</keyword>
<comment type="similarity">
    <text evidence="2">Belongs to the CDS family.</text>
</comment>
<keyword evidence="12" id="KW-1208">Phospholipid metabolism</keyword>
<feature type="transmembrane region" description="Helical" evidence="13">
    <location>
        <begin position="152"/>
        <end position="172"/>
    </location>
</feature>
<dbReference type="InterPro" id="IPR000374">
    <property type="entry name" value="PC_trans"/>
</dbReference>
<dbReference type="GO" id="GO:0004605">
    <property type="term" value="F:phosphatidate cytidylyltransferase activity"/>
    <property type="evidence" value="ECO:0007669"/>
    <property type="project" value="TreeGrafter"/>
</dbReference>
<keyword evidence="5" id="KW-0808">Transferase</keyword>
<dbReference type="PROSITE" id="PS01315">
    <property type="entry name" value="CDS"/>
    <property type="match status" value="1"/>
</dbReference>
<evidence type="ECO:0000256" key="3">
    <source>
        <dbReference type="ARBA" id="ARBA00022475"/>
    </source>
</evidence>
<keyword evidence="10 13" id="KW-0472">Membrane</keyword>
<evidence type="ECO:0000256" key="9">
    <source>
        <dbReference type="ARBA" id="ARBA00023098"/>
    </source>
</evidence>
<keyword evidence="11" id="KW-0594">Phospholipid biosynthesis</keyword>
<dbReference type="PANTHER" id="PTHR46382">
    <property type="entry name" value="PHOSPHATIDATE CYTIDYLYLTRANSFERASE"/>
    <property type="match status" value="1"/>
</dbReference>
<dbReference type="AlphaFoldDB" id="A0A6J6CNM0"/>
<protein>
    <submittedName>
        <fullName evidence="14">Unannotated protein</fullName>
    </submittedName>
</protein>
<organism evidence="14">
    <name type="scientific">freshwater metagenome</name>
    <dbReference type="NCBI Taxonomy" id="449393"/>
    <lineage>
        <taxon>unclassified sequences</taxon>
        <taxon>metagenomes</taxon>
        <taxon>ecological metagenomes</taxon>
    </lineage>
</organism>
<evidence type="ECO:0000256" key="5">
    <source>
        <dbReference type="ARBA" id="ARBA00022679"/>
    </source>
</evidence>
<proteinExistence type="inferred from homology"/>
<feature type="transmembrane region" description="Helical" evidence="13">
    <location>
        <begin position="12"/>
        <end position="31"/>
    </location>
</feature>
<evidence type="ECO:0000256" key="11">
    <source>
        <dbReference type="ARBA" id="ARBA00023209"/>
    </source>
</evidence>
<keyword evidence="7" id="KW-0548">Nucleotidyltransferase</keyword>
<dbReference type="PANTHER" id="PTHR46382:SF1">
    <property type="entry name" value="PHOSPHATIDATE CYTIDYLYLTRANSFERASE"/>
    <property type="match status" value="1"/>
</dbReference>
<feature type="transmembrane region" description="Helical" evidence="13">
    <location>
        <begin position="125"/>
        <end position="146"/>
    </location>
</feature>
<evidence type="ECO:0000256" key="1">
    <source>
        <dbReference type="ARBA" id="ARBA00004651"/>
    </source>
</evidence>
<dbReference type="Pfam" id="PF01148">
    <property type="entry name" value="CTP_transf_1"/>
    <property type="match status" value="1"/>
</dbReference>
<evidence type="ECO:0000256" key="12">
    <source>
        <dbReference type="ARBA" id="ARBA00023264"/>
    </source>
</evidence>
<feature type="transmembrane region" description="Helical" evidence="13">
    <location>
        <begin position="86"/>
        <end position="104"/>
    </location>
</feature>
<feature type="transmembrane region" description="Helical" evidence="13">
    <location>
        <begin position="193"/>
        <end position="211"/>
    </location>
</feature>
<keyword evidence="9" id="KW-0443">Lipid metabolism</keyword>
<sequence>MSNPSAPQGRSLSKSVAVGLLLAAVFLSSLLVYKELFIVFLSISTAIGAWELSTALREKNWYVPRVPAVVGSVLIMPATYFGGPSIQWLASIVIVAALIMWRTVHLLFERRKANFQTLQRTVRDFGAAAFLVIYLPLTLSFAMLLLRRDDGQLWVVAFVTTVALIDSAGYLFGRVFGKNKLAPDVSPKKTWEGLAASIAFGTTSAVLFTVFVLGGQWWVGIIFAAVLILAAVFGDLAESLIKRDLGIKDMSTWLPGHGGMMDRLDSLLPASLMTYLVMVVFFG</sequence>
<keyword evidence="3" id="KW-1003">Cell membrane</keyword>
<gene>
    <name evidence="14" type="ORF">UFOPK1537_00442</name>
</gene>
<dbReference type="EMBL" id="CAEZSX010000050">
    <property type="protein sequence ID" value="CAB4553121.1"/>
    <property type="molecule type" value="Genomic_DNA"/>
</dbReference>
<evidence type="ECO:0000256" key="8">
    <source>
        <dbReference type="ARBA" id="ARBA00022989"/>
    </source>
</evidence>